<organism evidence="4 5">
    <name type="scientific">Kingdonia uniflora</name>
    <dbReference type="NCBI Taxonomy" id="39325"/>
    <lineage>
        <taxon>Eukaryota</taxon>
        <taxon>Viridiplantae</taxon>
        <taxon>Streptophyta</taxon>
        <taxon>Embryophyta</taxon>
        <taxon>Tracheophyta</taxon>
        <taxon>Spermatophyta</taxon>
        <taxon>Magnoliopsida</taxon>
        <taxon>Ranunculales</taxon>
        <taxon>Circaeasteraceae</taxon>
        <taxon>Kingdonia</taxon>
    </lineage>
</organism>
<dbReference type="EMBL" id="JACGCM010002279">
    <property type="protein sequence ID" value="KAF6142081.1"/>
    <property type="molecule type" value="Genomic_DNA"/>
</dbReference>
<dbReference type="Pfam" id="PF22669">
    <property type="entry name" value="Exo_endo_phos2"/>
    <property type="match status" value="1"/>
</dbReference>
<name>A0A7J7LHD0_9MAGN</name>
<dbReference type="InterPro" id="IPR000300">
    <property type="entry name" value="IPPc"/>
</dbReference>
<keyword evidence="5" id="KW-1185">Reference proteome</keyword>
<dbReference type="AlphaFoldDB" id="A0A7J7LHD0"/>
<evidence type="ECO:0000313" key="5">
    <source>
        <dbReference type="Proteomes" id="UP000541444"/>
    </source>
</evidence>
<evidence type="ECO:0000256" key="1">
    <source>
        <dbReference type="ARBA" id="ARBA00010768"/>
    </source>
</evidence>
<dbReference type="GO" id="GO:0004445">
    <property type="term" value="F:inositol-polyphosphate 5-phosphatase activity"/>
    <property type="evidence" value="ECO:0007669"/>
    <property type="project" value="InterPro"/>
</dbReference>
<evidence type="ECO:0000313" key="4">
    <source>
        <dbReference type="EMBL" id="KAF6142081.1"/>
    </source>
</evidence>
<sequence length="90" mass="9692">GSRIFIAIWNVGGKSPHCYLNLKDWFHTSPPADIYVLGFQEIVPLNSGNVLGAEDNAPAKKWLALIRKTLNNIPGTSGSGSFFVGLKHGA</sequence>
<keyword evidence="2" id="KW-0378">Hydrolase</keyword>
<feature type="domain" description="Inositol polyphosphate-related phosphatase" evidence="3">
    <location>
        <begin position="9"/>
        <end position="73"/>
    </location>
</feature>
<comment type="caution">
    <text evidence="4">The sequence shown here is derived from an EMBL/GenBank/DDBJ whole genome shotgun (WGS) entry which is preliminary data.</text>
</comment>
<accession>A0A7J7LHD0</accession>
<proteinExistence type="inferred from homology"/>
<gene>
    <name evidence="4" type="ORF">GIB67_036999</name>
</gene>
<reference evidence="4 5" key="1">
    <citation type="journal article" date="2020" name="IScience">
        <title>Genome Sequencing of the Endangered Kingdonia uniflora (Circaeasteraceae, Ranunculales) Reveals Potential Mechanisms of Evolutionary Specialization.</title>
        <authorList>
            <person name="Sun Y."/>
            <person name="Deng T."/>
            <person name="Zhang A."/>
            <person name="Moore M.J."/>
            <person name="Landis J.B."/>
            <person name="Lin N."/>
            <person name="Zhang H."/>
            <person name="Zhang X."/>
            <person name="Huang J."/>
            <person name="Zhang X."/>
            <person name="Sun H."/>
            <person name="Wang H."/>
        </authorList>
    </citation>
    <scope>NUCLEOTIDE SEQUENCE [LARGE SCALE GENOMIC DNA]</scope>
    <source>
        <strain evidence="4">TB1705</strain>
        <tissue evidence="4">Leaf</tissue>
    </source>
</reference>
<evidence type="ECO:0000259" key="3">
    <source>
        <dbReference type="Pfam" id="PF22669"/>
    </source>
</evidence>
<dbReference type="GO" id="GO:0034485">
    <property type="term" value="F:phosphatidylinositol-3,4,5-trisphosphate 5-phosphatase activity"/>
    <property type="evidence" value="ECO:0007669"/>
    <property type="project" value="TreeGrafter"/>
</dbReference>
<dbReference type="Gene3D" id="3.60.10.10">
    <property type="entry name" value="Endonuclease/exonuclease/phosphatase"/>
    <property type="match status" value="1"/>
</dbReference>
<dbReference type="Proteomes" id="UP000541444">
    <property type="component" value="Unassembled WGS sequence"/>
</dbReference>
<comment type="similarity">
    <text evidence="1">Belongs to the inositol polyphosphate 5-phosphatase family.</text>
</comment>
<dbReference type="InterPro" id="IPR036691">
    <property type="entry name" value="Endo/exonu/phosph_ase_sf"/>
</dbReference>
<dbReference type="GO" id="GO:0046856">
    <property type="term" value="P:phosphatidylinositol dephosphorylation"/>
    <property type="evidence" value="ECO:0007669"/>
    <property type="project" value="InterPro"/>
</dbReference>
<dbReference type="GO" id="GO:0004439">
    <property type="term" value="F:phosphatidylinositol-4,5-bisphosphate 5-phosphatase activity"/>
    <property type="evidence" value="ECO:0007669"/>
    <property type="project" value="TreeGrafter"/>
</dbReference>
<dbReference type="InterPro" id="IPR045849">
    <property type="entry name" value="IP5P_plant"/>
</dbReference>
<dbReference type="PANTHER" id="PTHR45666:SF22">
    <property type="entry name" value="TYPE I INOSITOL POLYPHOSPHATE 5-PHOSPHATASE 4"/>
    <property type="match status" value="1"/>
</dbReference>
<dbReference type="OrthoDB" id="1937753at2759"/>
<feature type="non-terminal residue" evidence="4">
    <location>
        <position position="1"/>
    </location>
</feature>
<evidence type="ECO:0000256" key="2">
    <source>
        <dbReference type="ARBA" id="ARBA00022801"/>
    </source>
</evidence>
<dbReference type="SUPFAM" id="SSF56219">
    <property type="entry name" value="DNase I-like"/>
    <property type="match status" value="1"/>
</dbReference>
<protein>
    <recommendedName>
        <fullName evidence="3">Inositol polyphosphate-related phosphatase domain-containing protein</fullName>
    </recommendedName>
</protein>
<dbReference type="PANTHER" id="PTHR45666">
    <property type="entry name" value="TYPE IV INOSITOL POLYPHOSPHATE 5-PHOSPHATASE 9"/>
    <property type="match status" value="1"/>
</dbReference>